<sequence length="183" mass="18413">MSVVGEEPGGVLGAAERRAGRLGAGGYAFALCLAVLAAVGGVALLVEQPYLFPSLGPTVMLFFESPRQKSAAPRSTLIGHGVAILAGAGCLALFGLTEHPPVIQEGVTGARVGAAALSVALTALVLRLLDCPHPPAGATNLIVSLGLLTSTRELLAIAAGVLLVTVLGVALNRLLGVGQPLWR</sequence>
<evidence type="ECO:0000259" key="2">
    <source>
        <dbReference type="Pfam" id="PF04982"/>
    </source>
</evidence>
<evidence type="ECO:0000256" key="1">
    <source>
        <dbReference type="SAM" id="Phobius"/>
    </source>
</evidence>
<name>A0A543J968_9PSEU</name>
<feature type="domain" description="HPP transmembrane region" evidence="2">
    <location>
        <begin position="28"/>
        <end position="174"/>
    </location>
</feature>
<accession>A0A543J968</accession>
<proteinExistence type="predicted"/>
<dbReference type="EMBL" id="VFPP01000001">
    <property type="protein sequence ID" value="TQM79361.1"/>
    <property type="molecule type" value="Genomic_DNA"/>
</dbReference>
<dbReference type="InterPro" id="IPR058581">
    <property type="entry name" value="TM_HPP"/>
</dbReference>
<evidence type="ECO:0000313" key="3">
    <source>
        <dbReference type="EMBL" id="TQM79361.1"/>
    </source>
</evidence>
<protein>
    <submittedName>
        <fullName evidence="3">HPP family protein</fullName>
    </submittedName>
</protein>
<dbReference type="Proteomes" id="UP000316628">
    <property type="component" value="Unassembled WGS sequence"/>
</dbReference>
<feature type="transmembrane region" description="Helical" evidence="1">
    <location>
        <begin position="108"/>
        <end position="129"/>
    </location>
</feature>
<feature type="transmembrane region" description="Helical" evidence="1">
    <location>
        <begin position="27"/>
        <end position="46"/>
    </location>
</feature>
<organism evidence="3 4">
    <name type="scientific">Saccharothrix saharensis</name>
    <dbReference type="NCBI Taxonomy" id="571190"/>
    <lineage>
        <taxon>Bacteria</taxon>
        <taxon>Bacillati</taxon>
        <taxon>Actinomycetota</taxon>
        <taxon>Actinomycetes</taxon>
        <taxon>Pseudonocardiales</taxon>
        <taxon>Pseudonocardiaceae</taxon>
        <taxon>Saccharothrix</taxon>
    </lineage>
</organism>
<dbReference type="RefSeq" id="WP_246107694.1">
    <property type="nucleotide sequence ID" value="NZ_VFPP01000001.1"/>
</dbReference>
<feature type="transmembrane region" description="Helical" evidence="1">
    <location>
        <begin position="154"/>
        <end position="175"/>
    </location>
</feature>
<comment type="caution">
    <text evidence="3">The sequence shown here is derived from an EMBL/GenBank/DDBJ whole genome shotgun (WGS) entry which is preliminary data.</text>
</comment>
<evidence type="ECO:0000313" key="4">
    <source>
        <dbReference type="Proteomes" id="UP000316628"/>
    </source>
</evidence>
<keyword evidence="1" id="KW-1133">Transmembrane helix</keyword>
<gene>
    <name evidence="3" type="ORF">FHX81_1665</name>
</gene>
<keyword evidence="1" id="KW-0812">Transmembrane</keyword>
<dbReference type="AlphaFoldDB" id="A0A543J968"/>
<dbReference type="Pfam" id="PF04982">
    <property type="entry name" value="TM_HPP"/>
    <property type="match status" value="1"/>
</dbReference>
<reference evidence="3 4" key="1">
    <citation type="submission" date="2019-06" db="EMBL/GenBank/DDBJ databases">
        <title>Sequencing the genomes of 1000 actinobacteria strains.</title>
        <authorList>
            <person name="Klenk H.-P."/>
        </authorList>
    </citation>
    <scope>NUCLEOTIDE SEQUENCE [LARGE SCALE GENOMIC DNA]</scope>
    <source>
        <strain evidence="3 4">DSM 45456</strain>
    </source>
</reference>
<feature type="transmembrane region" description="Helical" evidence="1">
    <location>
        <begin position="77"/>
        <end position="96"/>
    </location>
</feature>
<keyword evidence="4" id="KW-1185">Reference proteome</keyword>
<keyword evidence="1" id="KW-0472">Membrane</keyword>